<dbReference type="SMART" id="SM00554">
    <property type="entry name" value="FAS1"/>
    <property type="match status" value="4"/>
</dbReference>
<keyword evidence="4" id="KW-1185">Reference proteome</keyword>
<dbReference type="EMBL" id="JAOYOD010000001">
    <property type="protein sequence ID" value="MCV9387778.1"/>
    <property type="molecule type" value="Genomic_DNA"/>
</dbReference>
<protein>
    <submittedName>
        <fullName evidence="3">Fasciclin domain-containing protein</fullName>
    </submittedName>
</protein>
<feature type="domain" description="FAS1" evidence="2">
    <location>
        <begin position="33"/>
        <end position="164"/>
    </location>
</feature>
<name>A0ABT3CX41_9BACT</name>
<dbReference type="InterPro" id="IPR000782">
    <property type="entry name" value="FAS1_domain"/>
</dbReference>
<sequence>MKKTVYLLLPFIAASLFLASCSEDDNGGSDMMPTADIVGVAQANGYTSLAAALTAADLVDDLQGDGPFTVFAPTDAAFATLLSDLGVSGLDEIAQEDLIEILTYHVVAAEVYSKDIAAGDVTTLNGSAVTLAVDGGITVNGVAVESPYDVPATNGVIHTIGTVLVPEGFELSPTKDIVETAVDAGFNSLAAALGKADLIAALQGDGPFTVFAPTDEAFAALLETIGQESIEDVPASVLAEILKYHVVAAEVYAADVTAGDVATLEGTNITLATEGGVTVNGANVTATDVAATNGVIHVIDEVLVPESVMMFVNTVLEPAYFSEDFTTLIEAAVKADVVGTILAADALTIFAPTNTAFADAGVVVADLDAATLATVLKYHVVGAKVLSSGIPSDASTLEGSSIYFSLTDGGNFINGSTEITAVDIESGTGVVHVIDNVLMPPVGDVVALAQDLSDKMDGEFSSLIAALTAADLVTTLQGDGPFTVFAPTNAAFQELLDSNADWTELSDIPVETLTTVLTYHVVPARAYSVDLAGAVDANNGIATVEGSSLTFDLSALTIDGTANITGVNYHASNGVIHVIDEVVLP</sequence>
<evidence type="ECO:0000313" key="3">
    <source>
        <dbReference type="EMBL" id="MCV9387778.1"/>
    </source>
</evidence>
<dbReference type="PROSITE" id="PS50213">
    <property type="entry name" value="FAS1"/>
    <property type="match status" value="4"/>
</dbReference>
<gene>
    <name evidence="3" type="ORF">N7U62_13935</name>
</gene>
<dbReference type="Proteomes" id="UP001300692">
    <property type="component" value="Unassembled WGS sequence"/>
</dbReference>
<evidence type="ECO:0000259" key="2">
    <source>
        <dbReference type="PROSITE" id="PS50213"/>
    </source>
</evidence>
<evidence type="ECO:0000256" key="1">
    <source>
        <dbReference type="SAM" id="SignalP"/>
    </source>
</evidence>
<feature type="domain" description="FAS1" evidence="2">
    <location>
        <begin position="173"/>
        <end position="303"/>
    </location>
</feature>
<dbReference type="PANTHER" id="PTHR10900">
    <property type="entry name" value="PERIOSTIN-RELATED"/>
    <property type="match status" value="1"/>
</dbReference>
<dbReference type="Pfam" id="PF02469">
    <property type="entry name" value="Fasciclin"/>
    <property type="match status" value="4"/>
</dbReference>
<accession>A0ABT3CX41</accession>
<proteinExistence type="predicted"/>
<reference evidence="3 4" key="1">
    <citation type="submission" date="2022-10" db="EMBL/GenBank/DDBJ databases">
        <title>Comparative genomics and taxonomic characterization of three novel marine species of genus Reichenbachiella exhibiting antioxidant and polysaccharide degradation activities.</title>
        <authorList>
            <person name="Muhammad N."/>
            <person name="Lee Y.-J."/>
            <person name="Ko J."/>
            <person name="Kim S.-G."/>
        </authorList>
    </citation>
    <scope>NUCLEOTIDE SEQUENCE [LARGE SCALE GENOMIC DNA]</scope>
    <source>
        <strain evidence="3 4">ABR2-5</strain>
    </source>
</reference>
<comment type="caution">
    <text evidence="3">The sequence shown here is derived from an EMBL/GenBank/DDBJ whole genome shotgun (WGS) entry which is preliminary data.</text>
</comment>
<dbReference type="PANTHER" id="PTHR10900:SF77">
    <property type="entry name" value="FI19380P1"/>
    <property type="match status" value="1"/>
</dbReference>
<keyword evidence="1" id="KW-0732">Signal</keyword>
<dbReference type="RefSeq" id="WP_264138596.1">
    <property type="nucleotide sequence ID" value="NZ_JAOYOD010000001.1"/>
</dbReference>
<feature type="domain" description="FAS1" evidence="2">
    <location>
        <begin position="447"/>
        <end position="583"/>
    </location>
</feature>
<evidence type="ECO:0000313" key="4">
    <source>
        <dbReference type="Proteomes" id="UP001300692"/>
    </source>
</evidence>
<dbReference type="SUPFAM" id="SSF82153">
    <property type="entry name" value="FAS1 domain"/>
    <property type="match status" value="4"/>
</dbReference>
<feature type="signal peptide" evidence="1">
    <location>
        <begin position="1"/>
        <end position="19"/>
    </location>
</feature>
<dbReference type="InterPro" id="IPR050904">
    <property type="entry name" value="Adhesion/Biosynth-related"/>
</dbReference>
<dbReference type="Gene3D" id="2.30.180.10">
    <property type="entry name" value="FAS1 domain"/>
    <property type="match status" value="4"/>
</dbReference>
<dbReference type="InterPro" id="IPR036378">
    <property type="entry name" value="FAS1_dom_sf"/>
</dbReference>
<organism evidence="3 4">
    <name type="scientific">Reichenbachiella ulvae</name>
    <dbReference type="NCBI Taxonomy" id="2980104"/>
    <lineage>
        <taxon>Bacteria</taxon>
        <taxon>Pseudomonadati</taxon>
        <taxon>Bacteroidota</taxon>
        <taxon>Cytophagia</taxon>
        <taxon>Cytophagales</taxon>
        <taxon>Reichenbachiellaceae</taxon>
        <taxon>Reichenbachiella</taxon>
    </lineage>
</organism>
<dbReference type="PROSITE" id="PS51257">
    <property type="entry name" value="PROKAR_LIPOPROTEIN"/>
    <property type="match status" value="1"/>
</dbReference>
<feature type="chain" id="PRO_5046625273" evidence="1">
    <location>
        <begin position="20"/>
        <end position="585"/>
    </location>
</feature>
<feature type="domain" description="FAS1" evidence="2">
    <location>
        <begin position="312"/>
        <end position="438"/>
    </location>
</feature>